<dbReference type="CDD" id="cd06464">
    <property type="entry name" value="ACD_sHsps-like"/>
    <property type="match status" value="1"/>
</dbReference>
<dbReference type="Pfam" id="PF00011">
    <property type="entry name" value="HSP20"/>
    <property type="match status" value="1"/>
</dbReference>
<dbReference type="PROSITE" id="PS01031">
    <property type="entry name" value="SHSP"/>
    <property type="match status" value="1"/>
</dbReference>
<accession>A0AAN8ZC91</accession>
<evidence type="ECO:0000256" key="4">
    <source>
        <dbReference type="RuleBase" id="RU003616"/>
    </source>
</evidence>
<dbReference type="InterPro" id="IPR002068">
    <property type="entry name" value="A-crystallin/Hsp20_dom"/>
</dbReference>
<evidence type="ECO:0000256" key="1">
    <source>
        <dbReference type="ARBA" id="ARBA00022946"/>
    </source>
</evidence>
<dbReference type="InterPro" id="IPR008978">
    <property type="entry name" value="HSP20-like_chaperone"/>
</dbReference>
<dbReference type="PANTHER" id="PTHR46991">
    <property type="entry name" value="23.5 KDA HEAT SHOCK PROTEIN, MITOCHONDRIAL"/>
    <property type="match status" value="1"/>
</dbReference>
<evidence type="ECO:0000259" key="5">
    <source>
        <dbReference type="PROSITE" id="PS01031"/>
    </source>
</evidence>
<dbReference type="EMBL" id="JBAMMX010000008">
    <property type="protein sequence ID" value="KAK6935189.1"/>
    <property type="molecule type" value="Genomic_DNA"/>
</dbReference>
<dbReference type="InterPro" id="IPR044656">
    <property type="entry name" value="HSP14.7/HSP23.5/HSP23.6-like"/>
</dbReference>
<protein>
    <submittedName>
        <fullName evidence="6">Alpha crystallin/Hsp20 domain</fullName>
    </submittedName>
</protein>
<dbReference type="SUPFAM" id="SSF49764">
    <property type="entry name" value="HSP20-like chaperones"/>
    <property type="match status" value="1"/>
</dbReference>
<keyword evidence="1" id="KW-0809">Transit peptide</keyword>
<reference evidence="6 7" key="1">
    <citation type="submission" date="2023-12" db="EMBL/GenBank/DDBJ databases">
        <title>A high-quality genome assembly for Dillenia turbinata (Dilleniales).</title>
        <authorList>
            <person name="Chanderbali A."/>
        </authorList>
    </citation>
    <scope>NUCLEOTIDE SEQUENCE [LARGE SCALE GENOMIC DNA]</scope>
    <source>
        <strain evidence="6">LSX21</strain>
        <tissue evidence="6">Leaf</tissue>
    </source>
</reference>
<comment type="similarity">
    <text evidence="3 4">Belongs to the small heat shock protein (HSP20) family.</text>
</comment>
<gene>
    <name evidence="6" type="ORF">RJ641_035344</name>
</gene>
<dbReference type="PANTHER" id="PTHR46991:SF11">
    <property type="entry name" value="SMALL HEAT SHOCK PROTEIN HSPF"/>
    <property type="match status" value="1"/>
</dbReference>
<comment type="caution">
    <text evidence="6">The sequence shown here is derived from an EMBL/GenBank/DDBJ whole genome shotgun (WGS) entry which is preliminary data.</text>
</comment>
<feature type="domain" description="SHSP" evidence="5">
    <location>
        <begin position="100"/>
        <end position="206"/>
    </location>
</feature>
<keyword evidence="7" id="KW-1185">Reference proteome</keyword>
<dbReference type="AlphaFoldDB" id="A0AAN8ZC91"/>
<sequence>MASSLALRRAATSSLFSMLAGPRVAAPVLTRAFNTDVQLRDDGDVDDRGLVVDRRSDRALSRRRFDPFFSDVLDPFSPTRSLNQVLNMMDFFMDNPILSSPVAGSRRGWDVKEDENALSLKIDMPGLGKENVKVSVEQDALIIKGEGERESEEEESVRRYSSRIQIPPNLYKLDSIKAEMKNGVLKVVVPKAKEEERKDVFQVNID</sequence>
<keyword evidence="2" id="KW-0346">Stress response</keyword>
<name>A0AAN8ZC91_9MAGN</name>
<dbReference type="Proteomes" id="UP001370490">
    <property type="component" value="Unassembled WGS sequence"/>
</dbReference>
<evidence type="ECO:0000313" key="7">
    <source>
        <dbReference type="Proteomes" id="UP001370490"/>
    </source>
</evidence>
<dbReference type="Gene3D" id="2.60.40.790">
    <property type="match status" value="1"/>
</dbReference>
<proteinExistence type="inferred from homology"/>
<evidence type="ECO:0000256" key="2">
    <source>
        <dbReference type="ARBA" id="ARBA00023016"/>
    </source>
</evidence>
<evidence type="ECO:0000313" key="6">
    <source>
        <dbReference type="EMBL" id="KAK6935189.1"/>
    </source>
</evidence>
<organism evidence="6 7">
    <name type="scientific">Dillenia turbinata</name>
    <dbReference type="NCBI Taxonomy" id="194707"/>
    <lineage>
        <taxon>Eukaryota</taxon>
        <taxon>Viridiplantae</taxon>
        <taxon>Streptophyta</taxon>
        <taxon>Embryophyta</taxon>
        <taxon>Tracheophyta</taxon>
        <taxon>Spermatophyta</taxon>
        <taxon>Magnoliopsida</taxon>
        <taxon>eudicotyledons</taxon>
        <taxon>Gunneridae</taxon>
        <taxon>Pentapetalae</taxon>
        <taxon>Dilleniales</taxon>
        <taxon>Dilleniaceae</taxon>
        <taxon>Dillenia</taxon>
    </lineage>
</organism>
<evidence type="ECO:0000256" key="3">
    <source>
        <dbReference type="PROSITE-ProRule" id="PRU00285"/>
    </source>
</evidence>